<dbReference type="Pfam" id="PF10469">
    <property type="entry name" value="AKAP7_NLS"/>
    <property type="match status" value="1"/>
</dbReference>
<keyword evidence="1" id="KW-0479">Metal-binding</keyword>
<keyword evidence="4 7" id="KW-0675">Receptor</keyword>
<dbReference type="OrthoDB" id="10263155at2759"/>
<dbReference type="Pfam" id="PF04457">
    <property type="entry name" value="MJ1316"/>
    <property type="match status" value="1"/>
</dbReference>
<reference evidence="4 6" key="1">
    <citation type="journal article" date="2020" name="Nature">
        <title>Six reference-quality genomes reveal evolution of bat adaptations.</title>
        <authorList>
            <person name="Jebb D."/>
            <person name="Huang Z."/>
            <person name="Pippel M."/>
            <person name="Hughes G.M."/>
            <person name="Lavrichenko K."/>
            <person name="Devanna P."/>
            <person name="Winkler S."/>
            <person name="Jermiin L.S."/>
            <person name="Skirmuntt E.C."/>
            <person name="Katzourakis A."/>
            <person name="Burkitt-Gray L."/>
            <person name="Ray D.A."/>
            <person name="Sullivan K.A.M."/>
            <person name="Roscito J.G."/>
            <person name="Kirilenko B.M."/>
            <person name="Davalos L.M."/>
            <person name="Corthals A.P."/>
            <person name="Power M.L."/>
            <person name="Jones G."/>
            <person name="Ransome R.D."/>
            <person name="Dechmann D.K.N."/>
            <person name="Locatelli A.G."/>
            <person name="Puechmaille S.J."/>
            <person name="Fedrigo O."/>
            <person name="Jarvis E.D."/>
            <person name="Hiller M."/>
            <person name="Vernes S.C."/>
            <person name="Myers E.W."/>
            <person name="Teeling E.C."/>
        </authorList>
    </citation>
    <scope>NUCLEOTIDE SEQUENCE [LARGE SCALE GENOMIC DNA]</scope>
    <source>
        <strain evidence="4">Bat1K_MPI-CBG_1</strain>
    </source>
</reference>
<dbReference type="PANTHER" id="PTHR46729:SF1">
    <property type="entry name" value="LEUKOCYTE RECEPTOR CLUSTER MEMBER 9"/>
    <property type="match status" value="1"/>
</dbReference>
<protein>
    <submittedName>
        <fullName evidence="4 7">Leukocyte receptor cluster member 9</fullName>
    </submittedName>
</protein>
<feature type="domain" description="C3H1-type" evidence="3">
    <location>
        <begin position="18"/>
        <end position="45"/>
    </location>
</feature>
<feature type="compositionally biased region" description="Pro residues" evidence="2">
    <location>
        <begin position="7"/>
        <end position="22"/>
    </location>
</feature>
<dbReference type="GeneID" id="114511247"/>
<dbReference type="InterPro" id="IPR009097">
    <property type="entry name" value="Cyclic_Pdiesterase"/>
</dbReference>
<feature type="region of interest" description="Disordered" evidence="2">
    <location>
        <begin position="274"/>
        <end position="330"/>
    </location>
</feature>
<evidence type="ECO:0000313" key="6">
    <source>
        <dbReference type="Proteomes" id="UP000664940"/>
    </source>
</evidence>
<dbReference type="InterPro" id="IPR040459">
    <property type="entry name" value="MJ1316"/>
</dbReference>
<dbReference type="AlphaFoldDB" id="A0A7E6CR33"/>
<dbReference type="InterPro" id="IPR019510">
    <property type="entry name" value="AKAP7-like_phosphoesterase"/>
</dbReference>
<dbReference type="InterPro" id="IPR000571">
    <property type="entry name" value="Znf_CCCH"/>
</dbReference>
<evidence type="ECO:0000313" key="5">
    <source>
        <dbReference type="Proteomes" id="UP000504628"/>
    </source>
</evidence>
<sequence length="525" mass="56690">MEEAGEPQPPPEAPTTEPPPPQACRFFLEGRCRFGARCRQPHPGATAPARPSCEAEAGAGIKKPPLRTASDVIQRIRWDPRLDPADFSVGYADRFLGVLEEPFNSFCWDEPLAALSPGSLAVPQHRVRYFRFRGRIVWDRASRTDHVFGSGSAEGRGPTILDALDSWDSCDPDVLGDGEAHEAGDVLGDEDAYEAGNVRSSRDSLRDGDAQEDAHRTGKRHEVDVSGAREAQDCVAAPYAGAAPAEGCRETARVGPIEGDLVLAGVSMDAQKLVGARSQTSPRMEPKKVQKPTAKDRTGEKQPPTGDLPQTQERRQVEWGPGNWPKDSREATVARALAPRQPRPTHFVALMVTDPGLQAGVAEAQEELVRRMPSCAAFMVPPQALHLTLALLRLAGPGDTVAALRALRRALSAPGLQAPPQLRFRQLVLLGPLVLCALPSPSLENMAQVLNQRLEAEGLRVLQPPGGLHPHLTLAKVPRGSQDHLPTPGFSPEQELGSQLLSQLWLCCMGRAGGTYQPLAEVPLR</sequence>
<dbReference type="SUPFAM" id="SSF55144">
    <property type="entry name" value="LigT-like"/>
    <property type="match status" value="1"/>
</dbReference>
<evidence type="ECO:0000256" key="2">
    <source>
        <dbReference type="SAM" id="MobiDB-lite"/>
    </source>
</evidence>
<feature type="compositionally biased region" description="Basic and acidic residues" evidence="2">
    <location>
        <begin position="284"/>
        <end position="300"/>
    </location>
</feature>
<keyword evidence="1" id="KW-0862">Zinc</keyword>
<feature type="compositionally biased region" description="Basic and acidic residues" evidence="2">
    <location>
        <begin position="200"/>
        <end position="224"/>
    </location>
</feature>
<accession>A0A7E6CR33</accession>
<keyword evidence="1" id="KW-0863">Zinc-finger</keyword>
<dbReference type="EMBL" id="JABVXQ010000014">
    <property type="protein sequence ID" value="KAF6077984.1"/>
    <property type="molecule type" value="Genomic_DNA"/>
</dbReference>
<dbReference type="Proteomes" id="UP000504628">
    <property type="component" value="Chromosome 12"/>
</dbReference>
<dbReference type="CTD" id="94059"/>
<dbReference type="GO" id="GO:0008270">
    <property type="term" value="F:zinc ion binding"/>
    <property type="evidence" value="ECO:0007669"/>
    <property type="project" value="UniProtKB-KW"/>
</dbReference>
<dbReference type="Gene3D" id="3.90.1140.10">
    <property type="entry name" value="Cyclic phosphodiesterase"/>
    <property type="match status" value="1"/>
</dbReference>
<dbReference type="Proteomes" id="UP000664940">
    <property type="component" value="Unassembled WGS sequence"/>
</dbReference>
<dbReference type="PANTHER" id="PTHR46729">
    <property type="entry name" value="LEUKOCYTE RECEPTOR CLUSTER MEMBER 9"/>
    <property type="match status" value="1"/>
</dbReference>
<reference evidence="7" key="2">
    <citation type="submission" date="2025-04" db="UniProtKB">
        <authorList>
            <consortium name="RefSeq"/>
        </authorList>
    </citation>
    <scope>IDENTIFICATION</scope>
    <source>
        <tissue evidence="7">Muscle</tissue>
    </source>
</reference>
<gene>
    <name evidence="7" type="primary">LENG9</name>
    <name evidence="4" type="ORF">HJG60_007590</name>
</gene>
<feature type="zinc finger region" description="C3H1-type" evidence="1">
    <location>
        <begin position="18"/>
        <end position="45"/>
    </location>
</feature>
<dbReference type="RefSeq" id="XP_035868564.1">
    <property type="nucleotide sequence ID" value="XM_036012671.1"/>
</dbReference>
<dbReference type="PROSITE" id="PS50103">
    <property type="entry name" value="ZF_C3H1"/>
    <property type="match status" value="1"/>
</dbReference>
<keyword evidence="5" id="KW-1185">Reference proteome</keyword>
<evidence type="ECO:0000259" key="3">
    <source>
        <dbReference type="PROSITE" id="PS50103"/>
    </source>
</evidence>
<dbReference type="InterPro" id="IPR042653">
    <property type="entry name" value="Leng9"/>
</dbReference>
<name>A0A7E6CR33_9CHIR</name>
<feature type="region of interest" description="Disordered" evidence="2">
    <location>
        <begin position="172"/>
        <end position="226"/>
    </location>
</feature>
<evidence type="ECO:0000256" key="1">
    <source>
        <dbReference type="PROSITE-ProRule" id="PRU00723"/>
    </source>
</evidence>
<dbReference type="Pfam" id="PF00642">
    <property type="entry name" value="zf-CCCH"/>
    <property type="match status" value="1"/>
</dbReference>
<dbReference type="KEGG" id="pdic:114511247"/>
<organism evidence="5 7">
    <name type="scientific">Phyllostomus discolor</name>
    <name type="common">pale spear-nosed bat</name>
    <dbReference type="NCBI Taxonomy" id="89673"/>
    <lineage>
        <taxon>Eukaryota</taxon>
        <taxon>Metazoa</taxon>
        <taxon>Chordata</taxon>
        <taxon>Craniata</taxon>
        <taxon>Vertebrata</taxon>
        <taxon>Euteleostomi</taxon>
        <taxon>Mammalia</taxon>
        <taxon>Eutheria</taxon>
        <taxon>Laurasiatheria</taxon>
        <taxon>Chiroptera</taxon>
        <taxon>Yangochiroptera</taxon>
        <taxon>Phyllostomidae</taxon>
        <taxon>Phyllostominae</taxon>
        <taxon>Phyllostomus</taxon>
    </lineage>
</organism>
<feature type="region of interest" description="Disordered" evidence="2">
    <location>
        <begin position="1"/>
        <end position="22"/>
    </location>
</feature>
<evidence type="ECO:0000313" key="4">
    <source>
        <dbReference type="EMBL" id="KAF6077984.1"/>
    </source>
</evidence>
<evidence type="ECO:0000313" key="7">
    <source>
        <dbReference type="RefSeq" id="XP_035868564.1"/>
    </source>
</evidence>
<proteinExistence type="predicted"/>